<dbReference type="EMBL" id="VOQQ01000001">
    <property type="protein sequence ID" value="TXC64045.1"/>
    <property type="molecule type" value="Genomic_DNA"/>
</dbReference>
<dbReference type="Pfam" id="PF00903">
    <property type="entry name" value="Glyoxalase"/>
    <property type="match status" value="1"/>
</dbReference>
<dbReference type="GO" id="GO:0004493">
    <property type="term" value="F:methylmalonyl-CoA epimerase activity"/>
    <property type="evidence" value="ECO:0007669"/>
    <property type="project" value="TreeGrafter"/>
</dbReference>
<dbReference type="InterPro" id="IPR004360">
    <property type="entry name" value="Glyas_Fos-R_dOase_dom"/>
</dbReference>
<evidence type="ECO:0000313" key="3">
    <source>
        <dbReference type="EMBL" id="TXC64045.1"/>
    </source>
</evidence>
<dbReference type="SUPFAM" id="SSF54593">
    <property type="entry name" value="Glyoxalase/Bleomycin resistance protein/Dihydroxybiphenyl dioxygenase"/>
    <property type="match status" value="1"/>
</dbReference>
<dbReference type="RefSeq" id="WP_147043451.1">
    <property type="nucleotide sequence ID" value="NZ_BAABIR010000001.1"/>
</dbReference>
<dbReference type="OrthoDB" id="9795618at2"/>
<comment type="caution">
    <text evidence="3">The sequence shown here is derived from an EMBL/GenBank/DDBJ whole genome shotgun (WGS) entry which is preliminary data.</text>
</comment>
<dbReference type="Proteomes" id="UP000321249">
    <property type="component" value="Unassembled WGS sequence"/>
</dbReference>
<dbReference type="PANTHER" id="PTHR43048:SF3">
    <property type="entry name" value="METHYLMALONYL-COA EPIMERASE, MITOCHONDRIAL"/>
    <property type="match status" value="1"/>
</dbReference>
<dbReference type="InterPro" id="IPR051785">
    <property type="entry name" value="MMCE/EMCE_epimerase"/>
</dbReference>
<dbReference type="GO" id="GO:0046491">
    <property type="term" value="P:L-methylmalonyl-CoA metabolic process"/>
    <property type="evidence" value="ECO:0007669"/>
    <property type="project" value="TreeGrafter"/>
</dbReference>
<evidence type="ECO:0000313" key="4">
    <source>
        <dbReference type="Proteomes" id="UP000321249"/>
    </source>
</evidence>
<keyword evidence="4" id="KW-1185">Reference proteome</keyword>
<dbReference type="InterPro" id="IPR029068">
    <property type="entry name" value="Glyas_Bleomycin-R_OHBP_Dase"/>
</dbReference>
<protein>
    <submittedName>
        <fullName evidence="3">VOC family protein</fullName>
    </submittedName>
</protein>
<dbReference type="Gene3D" id="3.10.180.10">
    <property type="entry name" value="2,3-Dihydroxybiphenyl 1,2-Dioxygenase, domain 1"/>
    <property type="match status" value="1"/>
</dbReference>
<dbReference type="PROSITE" id="PS51819">
    <property type="entry name" value="VOC"/>
    <property type="match status" value="1"/>
</dbReference>
<reference evidence="3 4" key="1">
    <citation type="journal article" date="2015" name="J. Microbiol.">
        <title>Sphingosinicella ginsenosidimutans sp. nov., with ginsenoside converting activity.</title>
        <authorList>
            <person name="Kim J.K."/>
            <person name="Kang M.S."/>
            <person name="Park S.C."/>
            <person name="Kim K.M."/>
            <person name="Choi K."/>
            <person name="Yoon M.H."/>
            <person name="Im W.T."/>
        </authorList>
    </citation>
    <scope>NUCLEOTIDE SEQUENCE [LARGE SCALE GENOMIC DNA]</scope>
    <source>
        <strain evidence="3 4">BS-11</strain>
    </source>
</reference>
<evidence type="ECO:0000259" key="2">
    <source>
        <dbReference type="PROSITE" id="PS51819"/>
    </source>
</evidence>
<accession>A0A5C6TW03</accession>
<keyword evidence="1" id="KW-0479">Metal-binding</keyword>
<dbReference type="InterPro" id="IPR037523">
    <property type="entry name" value="VOC_core"/>
</dbReference>
<dbReference type="PANTHER" id="PTHR43048">
    <property type="entry name" value="METHYLMALONYL-COA EPIMERASE"/>
    <property type="match status" value="1"/>
</dbReference>
<feature type="domain" description="VOC" evidence="2">
    <location>
        <begin position="4"/>
        <end position="142"/>
    </location>
</feature>
<name>A0A5C6TW03_9SPHN</name>
<dbReference type="GO" id="GO:0046872">
    <property type="term" value="F:metal ion binding"/>
    <property type="evidence" value="ECO:0007669"/>
    <property type="project" value="UniProtKB-KW"/>
</dbReference>
<proteinExistence type="predicted"/>
<sequence>MIHGIHHTSIAVSDLDKMLGFYRDLIGFRLIHEGSWEVGNARLDALVGLEGSSARYVMLHGGNLYLEMFQYSSPVGRPGDPDRPVCDAGLTHICLVTDDIDADYERLCAAGTRFHAPPGPPGVMRATYGRDPEGNVFELIQFDGDHNFAFARLGASFA</sequence>
<dbReference type="AlphaFoldDB" id="A0A5C6TW03"/>
<gene>
    <name evidence="3" type="ORF">FRZ32_10470</name>
</gene>
<organism evidence="3 4">
    <name type="scientific">Allosphingosinicella ginsenosidimutans</name>
    <dbReference type="NCBI Taxonomy" id="1176539"/>
    <lineage>
        <taxon>Bacteria</taxon>
        <taxon>Pseudomonadati</taxon>
        <taxon>Pseudomonadota</taxon>
        <taxon>Alphaproteobacteria</taxon>
        <taxon>Sphingomonadales</taxon>
        <taxon>Sphingomonadaceae</taxon>
        <taxon>Allosphingosinicella</taxon>
    </lineage>
</organism>
<evidence type="ECO:0000256" key="1">
    <source>
        <dbReference type="ARBA" id="ARBA00022723"/>
    </source>
</evidence>